<proteinExistence type="predicted"/>
<organism evidence="1 2">
    <name type="scientific">Thalassotalea euphylliae</name>
    <dbReference type="NCBI Taxonomy" id="1655234"/>
    <lineage>
        <taxon>Bacteria</taxon>
        <taxon>Pseudomonadati</taxon>
        <taxon>Pseudomonadota</taxon>
        <taxon>Gammaproteobacteria</taxon>
        <taxon>Alteromonadales</taxon>
        <taxon>Colwelliaceae</taxon>
        <taxon>Thalassotalea</taxon>
    </lineage>
</organism>
<gene>
    <name evidence="1" type="ORF">DXX92_16305</name>
</gene>
<dbReference type="Proteomes" id="UP000256999">
    <property type="component" value="Unassembled WGS sequence"/>
</dbReference>
<sequence>MKNYKNKSILSIDNTIFQTLAPKGSFLQHCLINSKWDDENEKTSSLAHYNLRLAISKLLQLINANEEDHRALIHLLVSKPETITITDLIQGYKSVELALVNSFPLSRAKSYSTAVRNFFNSFSASIENGFNASELAYETLLSTNVDFKKNPNIDLFTIDVKNKIKFTVIDPDTFPNLFVKNSVLHNLLINLENASKEQPFEYSVIAGFKKVLREIEHWPENSQIKILLNSPLNQLTLNTIIDALIDFEKNLHKALPNRKLNQLSTLFRQKLFDHGLTAPVLNKAKDLFKTNFNSSGQLKFKPRFIIQCENNEHIVDSFQLPLVLPLESVGENCFNQLEKISEASAADTDSVTDLIEILMLLQQGGYSDARLLFAKKSEDLITYNVSKGLIDLELLITEHFPNKKQEKLQLIRDFLNLCDSPTQNGRLLKDFEIDSTINPKEKINTMAFQGYSKANGKKYDVTVKFNLTKLAPLLKPNSVLVTALNNLQTHTATTPMPAPSLSDIERTLGYVVDTSLESAQIKHILSSPLSELEQRDFRLGFAQLEDIIDEQDIQLKAPRSQGLRTFLSNHAGKINGLIDIKNCGFKSRFSASDEMNAQKLIEPVDENGDVLPSPILNQQQSLSELRKSVQEYFEKPINQILNACKKEVECYKQLVSTFNDYTKKDENGVYIKDIPEEVLALVKNNQVDEGRGILKSQASSIRKEFTNEVVMGAYLRHQLSIGISGSTYCSQKSELIPTHVKHWFPNSSTGMRDFFWSGIFLPKNILLVCFIRLVTRTTWNKDVIATLTRANLPEQMPEGPFVLAGFKEKVGKETTPVTIEPHEKEIREVISFLIQHHDNMIRMDFQPDSIWDTPGSTKLNFLSAAIIDRLRDHYTLPYFRMELLAKHQMNLRKGIDGSLVNSQRERNHASSRVTSAYLTHPIAVIEYEANNADFQRKFETTVQFRHKEASIEKYGLDRSNIDEDLIVAPADHKEELPDWFILADGSSCTDIFAAVDKSKQDSICKGRKCHSGEGCEFNRVELGVDEFVRTLRHQAYYIARGEVLLAKHGREYFDEYIAPDMRFTFGLVKYVELSNPLMFKEAKGRLENEQQS</sequence>
<name>A0A3E0UIL9_9GAMM</name>
<accession>A0A3E0UIL9</accession>
<protein>
    <submittedName>
        <fullName evidence="1">Uncharacterized protein</fullName>
    </submittedName>
</protein>
<dbReference type="EMBL" id="QUOV01000001">
    <property type="protein sequence ID" value="REL36750.1"/>
    <property type="molecule type" value="Genomic_DNA"/>
</dbReference>
<dbReference type="AlphaFoldDB" id="A0A3E0UIL9"/>
<dbReference type="RefSeq" id="WP_116001580.1">
    <property type="nucleotide sequence ID" value="NZ_QUOV01000001.1"/>
</dbReference>
<evidence type="ECO:0000313" key="2">
    <source>
        <dbReference type="Proteomes" id="UP000256999"/>
    </source>
</evidence>
<evidence type="ECO:0000313" key="1">
    <source>
        <dbReference type="EMBL" id="REL36750.1"/>
    </source>
</evidence>
<reference evidence="1 2" key="1">
    <citation type="submission" date="2018-08" db="EMBL/GenBank/DDBJ databases">
        <title>Thalassotalea euphylliae genome.</title>
        <authorList>
            <person name="Summers S."/>
            <person name="Rice S.A."/>
            <person name="Freckelton M.L."/>
            <person name="Nedved B.T."/>
            <person name="Hadfield M.G."/>
        </authorList>
    </citation>
    <scope>NUCLEOTIDE SEQUENCE [LARGE SCALE GENOMIC DNA]</scope>
    <source>
        <strain evidence="1 2">H2</strain>
    </source>
</reference>
<dbReference type="OrthoDB" id="6402056at2"/>
<comment type="caution">
    <text evidence="1">The sequence shown here is derived from an EMBL/GenBank/DDBJ whole genome shotgun (WGS) entry which is preliminary data.</text>
</comment>